<evidence type="ECO:0000313" key="2">
    <source>
        <dbReference type="Proteomes" id="UP000465778"/>
    </source>
</evidence>
<evidence type="ECO:0000313" key="1">
    <source>
        <dbReference type="EMBL" id="KAF0822551.1"/>
    </source>
</evidence>
<comment type="caution">
    <text evidence="1">The sequence shown here is derived from an EMBL/GenBank/DDBJ whole genome shotgun (WGS) entry which is preliminary data.</text>
</comment>
<dbReference type="AlphaFoldDB" id="A0A800MUD8"/>
<accession>A0A800MUD8</accession>
<proteinExistence type="predicted"/>
<organism evidence="1 2">
    <name type="scientific">Cytobacillus firmus</name>
    <name type="common">Bacillus firmus</name>
    <dbReference type="NCBI Taxonomy" id="1399"/>
    <lineage>
        <taxon>Bacteria</taxon>
        <taxon>Bacillati</taxon>
        <taxon>Bacillota</taxon>
        <taxon>Bacilli</taxon>
        <taxon>Bacillales</taxon>
        <taxon>Bacillaceae</taxon>
        <taxon>Cytobacillus</taxon>
    </lineage>
</organism>
<dbReference type="EMBL" id="VDEM01000054">
    <property type="protein sequence ID" value="KAF0822551.1"/>
    <property type="molecule type" value="Genomic_DNA"/>
</dbReference>
<sequence>MEPVLRKLLFPINPALILLCKKKDDLYFKKKESGVSCSDLVI</sequence>
<gene>
    <name evidence="1" type="ORF">KIS1582_3698</name>
</gene>
<dbReference type="Proteomes" id="UP000465778">
    <property type="component" value="Unassembled WGS sequence"/>
</dbReference>
<name>A0A800MUD8_CYTFI</name>
<reference evidence="1 2" key="1">
    <citation type="journal article" date="2020" name="G3 (Bethesda)">
        <title>Whole Genome Sequencing and Comparative Genomics of Two Nematicidal Bacillus Strains Reveals a Wide Range of Possible Virulence Factors.</title>
        <authorList>
            <person name="Susic N."/>
            <person name="Janezic S."/>
            <person name="Rupnik M."/>
            <person name="Geric Stare B."/>
        </authorList>
    </citation>
    <scope>NUCLEOTIDE SEQUENCE [LARGE SCALE GENOMIC DNA]</scope>
    <source>
        <strain evidence="1 2">I-1582</strain>
    </source>
</reference>
<protein>
    <submittedName>
        <fullName evidence="1">Uncharacterized protein</fullName>
    </submittedName>
</protein>